<accession>X7F2G9</accession>
<dbReference type="AlphaFoldDB" id="X7F2G9"/>
<sequence length="50" mass="5592">MIHDETLSFESGSQGLREPRLVFDQKKSHGMSSKFRVRGWGAIGRGARST</sequence>
<gene>
    <name evidence="1" type="ORF">RISW2_17315</name>
</gene>
<dbReference type="Proteomes" id="UP000023430">
    <property type="component" value="Unassembled WGS sequence"/>
</dbReference>
<evidence type="ECO:0000313" key="2">
    <source>
        <dbReference type="Proteomes" id="UP000023430"/>
    </source>
</evidence>
<dbReference type="EMBL" id="JAME01000046">
    <property type="protein sequence ID" value="ETX26975.1"/>
    <property type="molecule type" value="Genomic_DNA"/>
</dbReference>
<name>X7F2G9_9RHOB</name>
<protein>
    <submittedName>
        <fullName evidence="1">Uncharacterized protein</fullName>
    </submittedName>
</protein>
<reference evidence="1 2" key="1">
    <citation type="submission" date="2014-01" db="EMBL/GenBank/DDBJ databases">
        <title>Roseivivax isoporae LMG 25204 Genome Sequencing.</title>
        <authorList>
            <person name="Lai Q."/>
            <person name="Li G."/>
            <person name="Shao Z."/>
        </authorList>
    </citation>
    <scope>NUCLEOTIDE SEQUENCE [LARGE SCALE GENOMIC DNA]</scope>
    <source>
        <strain evidence="1 2">LMG 25204</strain>
    </source>
</reference>
<comment type="caution">
    <text evidence="1">The sequence shown here is derived from an EMBL/GenBank/DDBJ whole genome shotgun (WGS) entry which is preliminary data.</text>
</comment>
<keyword evidence="2" id="KW-1185">Reference proteome</keyword>
<proteinExistence type="predicted"/>
<evidence type="ECO:0000313" key="1">
    <source>
        <dbReference type="EMBL" id="ETX26975.1"/>
    </source>
</evidence>
<organism evidence="1 2">
    <name type="scientific">Roseivivax isoporae LMG 25204</name>
    <dbReference type="NCBI Taxonomy" id="1449351"/>
    <lineage>
        <taxon>Bacteria</taxon>
        <taxon>Pseudomonadati</taxon>
        <taxon>Pseudomonadota</taxon>
        <taxon>Alphaproteobacteria</taxon>
        <taxon>Rhodobacterales</taxon>
        <taxon>Roseobacteraceae</taxon>
        <taxon>Roseivivax</taxon>
    </lineage>
</organism>
<dbReference type="STRING" id="1449351.RISW2_17315"/>